<comment type="caution">
    <text evidence="1">The sequence shown here is derived from an EMBL/GenBank/DDBJ whole genome shotgun (WGS) entry which is preliminary data.</text>
</comment>
<proteinExistence type="predicted"/>
<accession>A0ABU7DC80</accession>
<organism evidence="1 2">
    <name type="scientific">Characodon lateralis</name>
    <dbReference type="NCBI Taxonomy" id="208331"/>
    <lineage>
        <taxon>Eukaryota</taxon>
        <taxon>Metazoa</taxon>
        <taxon>Chordata</taxon>
        <taxon>Craniata</taxon>
        <taxon>Vertebrata</taxon>
        <taxon>Euteleostomi</taxon>
        <taxon>Actinopterygii</taxon>
        <taxon>Neopterygii</taxon>
        <taxon>Teleostei</taxon>
        <taxon>Neoteleostei</taxon>
        <taxon>Acanthomorphata</taxon>
        <taxon>Ovalentaria</taxon>
        <taxon>Atherinomorphae</taxon>
        <taxon>Cyprinodontiformes</taxon>
        <taxon>Goodeidae</taxon>
        <taxon>Characodon</taxon>
    </lineage>
</organism>
<dbReference type="EMBL" id="JAHUTJ010022188">
    <property type="protein sequence ID" value="MED6272644.1"/>
    <property type="molecule type" value="Genomic_DNA"/>
</dbReference>
<reference evidence="1 2" key="1">
    <citation type="submission" date="2021-06" db="EMBL/GenBank/DDBJ databases">
        <authorList>
            <person name="Palmer J.M."/>
        </authorList>
    </citation>
    <scope>NUCLEOTIDE SEQUENCE [LARGE SCALE GENOMIC DNA]</scope>
    <source>
        <strain evidence="1 2">CL_MEX2019</strain>
        <tissue evidence="1">Muscle</tissue>
    </source>
</reference>
<gene>
    <name evidence="1" type="ORF">CHARACLAT_032444</name>
</gene>
<name>A0ABU7DC80_9TELE</name>
<protein>
    <submittedName>
        <fullName evidence="1">Uncharacterized protein</fullName>
    </submittedName>
</protein>
<dbReference type="Proteomes" id="UP001352852">
    <property type="component" value="Unassembled WGS sequence"/>
</dbReference>
<evidence type="ECO:0000313" key="1">
    <source>
        <dbReference type="EMBL" id="MED6272644.1"/>
    </source>
</evidence>
<keyword evidence="2" id="KW-1185">Reference proteome</keyword>
<evidence type="ECO:0000313" key="2">
    <source>
        <dbReference type="Proteomes" id="UP001352852"/>
    </source>
</evidence>
<sequence>MKHGWSLFYRRFYFICHGDSSHCSMKATFGLFHIGSGEPSTLLLNPVLCLSHLMADWGCSALSTDQFTVVQAVLLSLPGSDNLTLGATLGDDGSLLPVRRNHAESCLYVRTTVTRSHLKPELAYAAVYFKV</sequence>